<proteinExistence type="inferred from homology"/>
<accession>A0A0Q2S8J6</accession>
<dbReference type="Proteomes" id="UP000051221">
    <property type="component" value="Unassembled WGS sequence"/>
</dbReference>
<dbReference type="Gene3D" id="1.10.1070.20">
    <property type="match status" value="1"/>
</dbReference>
<dbReference type="InterPro" id="IPR052028">
    <property type="entry name" value="HipA_Ser/Thr_kinase"/>
</dbReference>
<evidence type="ECO:0000259" key="4">
    <source>
        <dbReference type="Pfam" id="PF07804"/>
    </source>
</evidence>
<name>A0A0Q2S8J6_VIBFU</name>
<keyword evidence="6" id="KW-1185">Reference proteome</keyword>
<protein>
    <recommendedName>
        <fullName evidence="4">HipA-like C-terminal domain-containing protein</fullName>
    </recommendedName>
</protein>
<dbReference type="AlphaFoldDB" id="A0A0Q2S8J6"/>
<gene>
    <name evidence="5" type="ORF">AMR76_22310</name>
</gene>
<dbReference type="InterPro" id="IPR012893">
    <property type="entry name" value="HipA-like_C"/>
</dbReference>
<comment type="caution">
    <text evidence="5">The sequence shown here is derived from an EMBL/GenBank/DDBJ whole genome shotgun (WGS) entry which is preliminary data.</text>
</comment>
<feature type="domain" description="HipA-like C-terminal" evidence="4">
    <location>
        <begin position="60"/>
        <end position="310"/>
    </location>
</feature>
<dbReference type="GO" id="GO:0005829">
    <property type="term" value="C:cytosol"/>
    <property type="evidence" value="ECO:0007669"/>
    <property type="project" value="TreeGrafter"/>
</dbReference>
<dbReference type="EMBL" id="LKHS01000041">
    <property type="protein sequence ID" value="KQH83547.1"/>
    <property type="molecule type" value="Genomic_DNA"/>
</dbReference>
<dbReference type="InParanoid" id="A0A0Q2S8J6"/>
<evidence type="ECO:0000256" key="2">
    <source>
        <dbReference type="ARBA" id="ARBA00022679"/>
    </source>
</evidence>
<evidence type="ECO:0000313" key="6">
    <source>
        <dbReference type="Proteomes" id="UP000051221"/>
    </source>
</evidence>
<keyword evidence="3" id="KW-0418">Kinase</keyword>
<evidence type="ECO:0000313" key="5">
    <source>
        <dbReference type="EMBL" id="KQH83547.1"/>
    </source>
</evidence>
<dbReference type="PANTHER" id="PTHR37419:SF6">
    <property type="entry name" value="KINASE HI_0665-RELATED"/>
    <property type="match status" value="1"/>
</dbReference>
<dbReference type="PANTHER" id="PTHR37419">
    <property type="entry name" value="SERINE/THREONINE-PROTEIN KINASE TOXIN HIPA"/>
    <property type="match status" value="1"/>
</dbReference>
<dbReference type="Pfam" id="PF07804">
    <property type="entry name" value="HipA_C"/>
    <property type="match status" value="1"/>
</dbReference>
<keyword evidence="2" id="KW-0808">Transferase</keyword>
<organism evidence="5 6">
    <name type="scientific">Vibrio furnissii</name>
    <dbReference type="NCBI Taxonomy" id="29494"/>
    <lineage>
        <taxon>Bacteria</taxon>
        <taxon>Pseudomonadati</taxon>
        <taxon>Pseudomonadota</taxon>
        <taxon>Gammaproteobacteria</taxon>
        <taxon>Vibrionales</taxon>
        <taxon>Vibrionaceae</taxon>
        <taxon>Vibrio</taxon>
    </lineage>
</organism>
<dbReference type="GO" id="GO:0004674">
    <property type="term" value="F:protein serine/threonine kinase activity"/>
    <property type="evidence" value="ECO:0007669"/>
    <property type="project" value="TreeGrafter"/>
</dbReference>
<comment type="similarity">
    <text evidence="1">Belongs to the HipA Ser/Thr kinase family.</text>
</comment>
<dbReference type="RefSeq" id="WP_055467267.1">
    <property type="nucleotide sequence ID" value="NZ_LKHS01000041.1"/>
</dbReference>
<sequence>MYPSNRSLISLDELNEQNREQVEYKKGEIKTLLGSNRFQIQLPFSRAEFVTELPKKQKGMSISGYQPKLSLAINDENQLGVVEDKALFILKPSPEEFPHLAENEHATMLVMKSLGFDTPPFGLVRFNEPDGEGELAFMIRRYDRLNAGEEAIHQEQLDAAMAVREKYGKTEGDAEGYVSYEQACRFLINHVDGSLNFKKELFNRILVAYFLGNNDLHLRNIGLLLPEQEATRLAPIYDYVSIAPYPGYIANENPLALPLLASEEGDNFNTSGYQSHSTYTGYDFLTFAQNIGLNPKLATKMIKDLCAKQEAILDIYRNSFMLPAHVEKVAEWILSRINYLGQLEHVAV</sequence>
<reference evidence="5 6" key="1">
    <citation type="submission" date="2015-08" db="EMBL/GenBank/DDBJ databases">
        <title>Antibacterial properties of a collection of Vibrionaceae strains.</title>
        <authorList>
            <person name="Giubergia S."/>
        </authorList>
    </citation>
    <scope>NUCLEOTIDE SEQUENCE [LARGE SCALE GENOMIC DNA]</scope>
    <source>
        <strain evidence="5 6">S0821</strain>
    </source>
</reference>
<evidence type="ECO:0000256" key="1">
    <source>
        <dbReference type="ARBA" id="ARBA00010164"/>
    </source>
</evidence>
<evidence type="ECO:0000256" key="3">
    <source>
        <dbReference type="ARBA" id="ARBA00022777"/>
    </source>
</evidence>